<keyword evidence="3" id="KW-0288">FMN</keyword>
<evidence type="ECO:0000313" key="12">
    <source>
        <dbReference type="Proteomes" id="UP000252118"/>
    </source>
</evidence>
<dbReference type="EMBL" id="QNRJ01000009">
    <property type="protein sequence ID" value="RBP03397.1"/>
    <property type="molecule type" value="Genomic_DNA"/>
</dbReference>
<dbReference type="OrthoDB" id="573132at2"/>
<feature type="domain" description="FAD-binding FR-type" evidence="10">
    <location>
        <begin position="4"/>
        <end position="109"/>
    </location>
</feature>
<dbReference type="GO" id="GO:0051537">
    <property type="term" value="F:2 iron, 2 sulfur cluster binding"/>
    <property type="evidence" value="ECO:0007669"/>
    <property type="project" value="UniProtKB-KW"/>
</dbReference>
<evidence type="ECO:0000256" key="8">
    <source>
        <dbReference type="ARBA" id="ARBA00023014"/>
    </source>
</evidence>
<dbReference type="PROSITE" id="PS51085">
    <property type="entry name" value="2FE2S_FER_2"/>
    <property type="match status" value="1"/>
</dbReference>
<keyword evidence="5" id="KW-0479">Metal-binding</keyword>
<keyword evidence="2" id="KW-0285">Flavoprotein</keyword>
<dbReference type="Pfam" id="PF00111">
    <property type="entry name" value="Fer2"/>
    <property type="match status" value="1"/>
</dbReference>
<dbReference type="Gene3D" id="3.10.20.30">
    <property type="match status" value="1"/>
</dbReference>
<dbReference type="InterPro" id="IPR001041">
    <property type="entry name" value="2Fe-2S_ferredoxin-type"/>
</dbReference>
<evidence type="ECO:0000259" key="9">
    <source>
        <dbReference type="PROSITE" id="PS51085"/>
    </source>
</evidence>
<keyword evidence="4" id="KW-0001">2Fe-2S</keyword>
<sequence>MNLHKTIPVQVRSIHQETPHVKRYTLVHKHNEPLPYFSGGSHITTYVEEDGQTIARSYSLTNPPGRTAAYQIAILLNESSQGGSLYWHERMKVGDTLRVGYPQNHFPLSFKAKHHVFYAAGIGITPYMSMMAELKEEGRTFELHYAVKSREACPFYSFLSETYPEQTHFYFSKEKRLTDASLWEHRVGTHVYFCGPPSFIEEFTRSALENGYPSSSIHYERFTHPRSLIRRRFQVELTNGQIVPVSEKETLLEALLKSGIKAPYSCRAGRCGTCELKVLEGKVDHADSFLSEEERNGHRSILSCVSRAQSGKLRIQL</sequence>
<dbReference type="PROSITE" id="PS00197">
    <property type="entry name" value="2FE2S_FER_1"/>
    <property type="match status" value="1"/>
</dbReference>
<dbReference type="InterPro" id="IPR012675">
    <property type="entry name" value="Beta-grasp_dom_sf"/>
</dbReference>
<dbReference type="InterPro" id="IPR006058">
    <property type="entry name" value="2Fe2S_fd_BS"/>
</dbReference>
<dbReference type="PANTHER" id="PTHR47354:SF1">
    <property type="entry name" value="CARNITINE MONOOXYGENASE REDUCTASE SUBUNIT"/>
    <property type="match status" value="1"/>
</dbReference>
<feature type="domain" description="2Fe-2S ferredoxin-type" evidence="9">
    <location>
        <begin position="233"/>
        <end position="317"/>
    </location>
</feature>
<dbReference type="CDD" id="cd00207">
    <property type="entry name" value="fer2"/>
    <property type="match status" value="1"/>
</dbReference>
<evidence type="ECO:0000259" key="10">
    <source>
        <dbReference type="PROSITE" id="PS51384"/>
    </source>
</evidence>
<evidence type="ECO:0000256" key="6">
    <source>
        <dbReference type="ARBA" id="ARBA00023002"/>
    </source>
</evidence>
<dbReference type="GO" id="GO:0016491">
    <property type="term" value="F:oxidoreductase activity"/>
    <property type="evidence" value="ECO:0007669"/>
    <property type="project" value="UniProtKB-KW"/>
</dbReference>
<dbReference type="Proteomes" id="UP000252118">
    <property type="component" value="Unassembled WGS sequence"/>
</dbReference>
<dbReference type="InterPro" id="IPR054582">
    <property type="entry name" value="DmmA-like_N"/>
</dbReference>
<organism evidence="11 12">
    <name type="scientific">Rossellomorea aquimaris</name>
    <dbReference type="NCBI Taxonomy" id="189382"/>
    <lineage>
        <taxon>Bacteria</taxon>
        <taxon>Bacillati</taxon>
        <taxon>Bacillota</taxon>
        <taxon>Bacilli</taxon>
        <taxon>Bacillales</taxon>
        <taxon>Bacillaceae</taxon>
        <taxon>Rossellomorea</taxon>
    </lineage>
</organism>
<accession>A0A366ELW4</accession>
<evidence type="ECO:0000256" key="4">
    <source>
        <dbReference type="ARBA" id="ARBA00022714"/>
    </source>
</evidence>
<keyword evidence="6" id="KW-0560">Oxidoreductase</keyword>
<evidence type="ECO:0000256" key="7">
    <source>
        <dbReference type="ARBA" id="ARBA00023004"/>
    </source>
</evidence>
<evidence type="ECO:0000256" key="2">
    <source>
        <dbReference type="ARBA" id="ARBA00022630"/>
    </source>
</evidence>
<dbReference type="InterPro" id="IPR036010">
    <property type="entry name" value="2Fe-2S_ferredoxin-like_sf"/>
</dbReference>
<dbReference type="InterPro" id="IPR017927">
    <property type="entry name" value="FAD-bd_FR_type"/>
</dbReference>
<dbReference type="GO" id="GO:0046872">
    <property type="term" value="F:metal ion binding"/>
    <property type="evidence" value="ECO:0007669"/>
    <property type="project" value="UniProtKB-KW"/>
</dbReference>
<dbReference type="SUPFAM" id="SSF63380">
    <property type="entry name" value="Riboflavin synthase domain-like"/>
    <property type="match status" value="1"/>
</dbReference>
<comment type="cofactor">
    <cofactor evidence="1">
        <name>FMN</name>
        <dbReference type="ChEBI" id="CHEBI:58210"/>
    </cofactor>
</comment>
<dbReference type="SUPFAM" id="SSF52343">
    <property type="entry name" value="Ferredoxin reductase-like, C-terminal NADP-linked domain"/>
    <property type="match status" value="1"/>
</dbReference>
<dbReference type="InterPro" id="IPR039261">
    <property type="entry name" value="FNR_nucleotide-bd"/>
</dbReference>
<evidence type="ECO:0000256" key="3">
    <source>
        <dbReference type="ARBA" id="ARBA00022643"/>
    </source>
</evidence>
<dbReference type="SUPFAM" id="SSF54292">
    <property type="entry name" value="2Fe-2S ferredoxin-like"/>
    <property type="match status" value="1"/>
</dbReference>
<keyword evidence="8" id="KW-0411">Iron-sulfur</keyword>
<dbReference type="PRINTS" id="PR00409">
    <property type="entry name" value="PHDIOXRDTASE"/>
</dbReference>
<proteinExistence type="predicted"/>
<dbReference type="PROSITE" id="PS51384">
    <property type="entry name" value="FAD_FR"/>
    <property type="match status" value="1"/>
</dbReference>
<dbReference type="Gene3D" id="2.40.30.10">
    <property type="entry name" value="Translation factors"/>
    <property type="match status" value="1"/>
</dbReference>
<dbReference type="CDD" id="cd06185">
    <property type="entry name" value="PDR_like"/>
    <property type="match status" value="1"/>
</dbReference>
<dbReference type="Gene3D" id="3.40.50.80">
    <property type="entry name" value="Nucleotide-binding domain of ferredoxin-NADP reductase (FNR) module"/>
    <property type="match status" value="1"/>
</dbReference>
<dbReference type="PANTHER" id="PTHR47354">
    <property type="entry name" value="NADH OXIDOREDUCTASE HCR"/>
    <property type="match status" value="1"/>
</dbReference>
<dbReference type="InterPro" id="IPR050415">
    <property type="entry name" value="MRET"/>
</dbReference>
<dbReference type="Pfam" id="PF22290">
    <property type="entry name" value="DmmA-like_N"/>
    <property type="match status" value="1"/>
</dbReference>
<evidence type="ECO:0000313" key="11">
    <source>
        <dbReference type="EMBL" id="RBP03397.1"/>
    </source>
</evidence>
<name>A0A366ELW4_9BACI</name>
<dbReference type="InterPro" id="IPR017938">
    <property type="entry name" value="Riboflavin_synthase-like_b-brl"/>
</dbReference>
<keyword evidence="7" id="KW-0408">Iron</keyword>
<reference evidence="11 12" key="1">
    <citation type="submission" date="2018-06" db="EMBL/GenBank/DDBJ databases">
        <title>Freshwater and sediment microbial communities from various areas in North America, analyzing microbe dynamics in response to fracking.</title>
        <authorList>
            <person name="Lamendella R."/>
        </authorList>
    </citation>
    <scope>NUCLEOTIDE SEQUENCE [LARGE SCALE GENOMIC DNA]</scope>
    <source>
        <strain evidence="11 12">97B</strain>
    </source>
</reference>
<gene>
    <name evidence="11" type="ORF">DET59_10991</name>
</gene>
<dbReference type="RefSeq" id="WP_113970102.1">
    <property type="nucleotide sequence ID" value="NZ_QNRJ01000009.1"/>
</dbReference>
<comment type="caution">
    <text evidence="11">The sequence shown here is derived from an EMBL/GenBank/DDBJ whole genome shotgun (WGS) entry which is preliminary data.</text>
</comment>
<evidence type="ECO:0000256" key="5">
    <source>
        <dbReference type="ARBA" id="ARBA00022723"/>
    </source>
</evidence>
<dbReference type="AlphaFoldDB" id="A0A366ELW4"/>
<evidence type="ECO:0000256" key="1">
    <source>
        <dbReference type="ARBA" id="ARBA00001917"/>
    </source>
</evidence>
<protein>
    <submittedName>
        <fullName evidence="11">Ferredoxin-NADP reductase</fullName>
    </submittedName>
</protein>